<sequence length="140" mass="14301">MPLRAAPVRTLRQFFRDRPALAALLLAAALCLKIVLPAGYMPSAAGSDMVVALCSSMAPEGQTVTIRIPGKAGQDDMSGSAKQSCAFAPLAAAVLGSVPPAIVLAALLFVFVAAILGQPLALRPVTARIRPPSQGPPAFA</sequence>
<reference evidence="2" key="1">
    <citation type="journal article" date="2014" name="Int. J. Syst. Evol. Microbiol.">
        <title>Complete genome sequence of Corynebacterium casei LMG S-19264T (=DSM 44701T), isolated from a smear-ripened cheese.</title>
        <authorList>
            <consortium name="US DOE Joint Genome Institute (JGI-PGF)"/>
            <person name="Walter F."/>
            <person name="Albersmeier A."/>
            <person name="Kalinowski J."/>
            <person name="Ruckert C."/>
        </authorList>
    </citation>
    <scope>NUCLEOTIDE SEQUENCE</scope>
    <source>
        <strain evidence="2">CGMCC 1.15095</strain>
    </source>
</reference>
<evidence type="ECO:0000313" key="3">
    <source>
        <dbReference type="Proteomes" id="UP000608154"/>
    </source>
</evidence>
<protein>
    <recommendedName>
        <fullName evidence="4">DUF2946 domain-containing protein</fullName>
    </recommendedName>
</protein>
<evidence type="ECO:0000313" key="2">
    <source>
        <dbReference type="EMBL" id="GGB92549.1"/>
    </source>
</evidence>
<reference evidence="2" key="2">
    <citation type="submission" date="2020-09" db="EMBL/GenBank/DDBJ databases">
        <authorList>
            <person name="Sun Q."/>
            <person name="Zhou Y."/>
        </authorList>
    </citation>
    <scope>NUCLEOTIDE SEQUENCE</scope>
    <source>
        <strain evidence="2">CGMCC 1.15095</strain>
    </source>
</reference>
<proteinExistence type="predicted"/>
<dbReference type="EMBL" id="BMHK01000004">
    <property type="protein sequence ID" value="GGB92549.1"/>
    <property type="molecule type" value="Genomic_DNA"/>
</dbReference>
<evidence type="ECO:0008006" key="4">
    <source>
        <dbReference type="Google" id="ProtNLM"/>
    </source>
</evidence>
<evidence type="ECO:0000256" key="1">
    <source>
        <dbReference type="SAM" id="Phobius"/>
    </source>
</evidence>
<gene>
    <name evidence="2" type="ORF">GCM10011494_08660</name>
</gene>
<feature type="transmembrane region" description="Helical" evidence="1">
    <location>
        <begin position="101"/>
        <end position="122"/>
    </location>
</feature>
<dbReference type="Proteomes" id="UP000608154">
    <property type="component" value="Unassembled WGS sequence"/>
</dbReference>
<name>A0A916X4I1_9SPHN</name>
<keyword evidence="3" id="KW-1185">Reference proteome</keyword>
<accession>A0A916X4I1</accession>
<keyword evidence="1" id="KW-1133">Transmembrane helix</keyword>
<organism evidence="2 3">
    <name type="scientific">Novosphingobium endophyticum</name>
    <dbReference type="NCBI Taxonomy" id="1955250"/>
    <lineage>
        <taxon>Bacteria</taxon>
        <taxon>Pseudomonadati</taxon>
        <taxon>Pseudomonadota</taxon>
        <taxon>Alphaproteobacteria</taxon>
        <taxon>Sphingomonadales</taxon>
        <taxon>Sphingomonadaceae</taxon>
        <taxon>Novosphingobium</taxon>
    </lineage>
</organism>
<keyword evidence="1" id="KW-0472">Membrane</keyword>
<comment type="caution">
    <text evidence="2">The sequence shown here is derived from an EMBL/GenBank/DDBJ whole genome shotgun (WGS) entry which is preliminary data.</text>
</comment>
<keyword evidence="1" id="KW-0812">Transmembrane</keyword>
<dbReference type="AlphaFoldDB" id="A0A916X4I1"/>